<feature type="chain" id="PRO_5032665819" evidence="1">
    <location>
        <begin position="28"/>
        <end position="271"/>
    </location>
</feature>
<gene>
    <name evidence="2" type="ORF">F4553_000253</name>
</gene>
<protein>
    <submittedName>
        <fullName evidence="2">Uncharacterized protein</fullName>
    </submittedName>
</protein>
<reference evidence="2 3" key="1">
    <citation type="submission" date="2020-08" db="EMBL/GenBank/DDBJ databases">
        <title>Sequencing the genomes of 1000 actinobacteria strains.</title>
        <authorList>
            <person name="Klenk H.-P."/>
        </authorList>
    </citation>
    <scope>NUCLEOTIDE SEQUENCE [LARGE SCALE GENOMIC DNA]</scope>
    <source>
        <strain evidence="2 3">DSM 45362</strain>
    </source>
</reference>
<evidence type="ECO:0000313" key="2">
    <source>
        <dbReference type="EMBL" id="MBB5866874.1"/>
    </source>
</evidence>
<feature type="signal peptide" evidence="1">
    <location>
        <begin position="1"/>
        <end position="27"/>
    </location>
</feature>
<dbReference type="RefSeq" id="WP_184830998.1">
    <property type="nucleotide sequence ID" value="NZ_JACHMN010000001.1"/>
</dbReference>
<comment type="caution">
    <text evidence="2">The sequence shown here is derived from an EMBL/GenBank/DDBJ whole genome shotgun (WGS) entry which is preliminary data.</text>
</comment>
<proteinExistence type="predicted"/>
<dbReference type="EMBL" id="JACHMN010000001">
    <property type="protein sequence ID" value="MBB5866874.1"/>
    <property type="molecule type" value="Genomic_DNA"/>
</dbReference>
<dbReference type="Proteomes" id="UP000587527">
    <property type="component" value="Unassembled WGS sequence"/>
</dbReference>
<dbReference type="AlphaFoldDB" id="A0A841BEZ7"/>
<evidence type="ECO:0000313" key="3">
    <source>
        <dbReference type="Proteomes" id="UP000587527"/>
    </source>
</evidence>
<keyword evidence="1" id="KW-0732">Signal</keyword>
<name>A0A841BEZ7_9ACTN</name>
<organism evidence="2 3">
    <name type="scientific">Allocatelliglobosispora scoriae</name>
    <dbReference type="NCBI Taxonomy" id="643052"/>
    <lineage>
        <taxon>Bacteria</taxon>
        <taxon>Bacillati</taxon>
        <taxon>Actinomycetota</taxon>
        <taxon>Actinomycetes</taxon>
        <taxon>Micromonosporales</taxon>
        <taxon>Micromonosporaceae</taxon>
        <taxon>Allocatelliglobosispora</taxon>
    </lineage>
</organism>
<keyword evidence="3" id="KW-1185">Reference proteome</keyword>
<evidence type="ECO:0000256" key="1">
    <source>
        <dbReference type="SAM" id="SignalP"/>
    </source>
</evidence>
<sequence length="271" mass="29821">MRFWKKTIITLAASTALLLGLASSAHAYPGPADDRVKSVATSWWTYDNVDSAWTTNFLVSNNARITDLRVVTSSPLRFRWTAVRNTGAYATGSWWYPSVTMAQVNTLLTQNSARLITAVKHSSTLYAVVMVSNTGANAKTWGWCDTDFAGVGACLGSTNRLTNIVSYAQNRFVVIFVRNDEGYGWCWYAGITRSQINTLCSGQSVLDISTNPDNTFNVVKVAYDNDGRPMDFSTLGALVTYAVTTPQDRPLLAVPYNTGGTVRWITSLRHN</sequence>
<accession>A0A841BEZ7</accession>